<dbReference type="EMBL" id="VSSQ01021776">
    <property type="protein sequence ID" value="MPM67590.1"/>
    <property type="molecule type" value="Genomic_DNA"/>
</dbReference>
<comment type="caution">
    <text evidence="1">The sequence shown here is derived from an EMBL/GenBank/DDBJ whole genome shotgun (WGS) entry which is preliminary data.</text>
</comment>
<evidence type="ECO:0000313" key="1">
    <source>
        <dbReference type="EMBL" id="MPM67590.1"/>
    </source>
</evidence>
<proteinExistence type="predicted"/>
<name>A0A645BQ69_9ZZZZ</name>
<accession>A0A645BQ69</accession>
<gene>
    <name evidence="1" type="ORF">SDC9_114514</name>
</gene>
<dbReference type="AlphaFoldDB" id="A0A645BQ69"/>
<protein>
    <submittedName>
        <fullName evidence="1">Uncharacterized protein</fullName>
    </submittedName>
</protein>
<sequence length="71" mass="8217">MQLHAESAHLVARRERIQSRHIKGGMASPIGRQDGLHAGRLCRHEAHERYGRNGDLYGTEQKVWKKDQFLQ</sequence>
<reference evidence="1" key="1">
    <citation type="submission" date="2019-08" db="EMBL/GenBank/DDBJ databases">
        <authorList>
            <person name="Kucharzyk K."/>
            <person name="Murdoch R.W."/>
            <person name="Higgins S."/>
            <person name="Loffler F."/>
        </authorList>
    </citation>
    <scope>NUCLEOTIDE SEQUENCE</scope>
</reference>
<organism evidence="1">
    <name type="scientific">bioreactor metagenome</name>
    <dbReference type="NCBI Taxonomy" id="1076179"/>
    <lineage>
        <taxon>unclassified sequences</taxon>
        <taxon>metagenomes</taxon>
        <taxon>ecological metagenomes</taxon>
    </lineage>
</organism>